<comment type="caution">
    <text evidence="3">The sequence shown here is derived from an EMBL/GenBank/DDBJ whole genome shotgun (WGS) entry which is preliminary data.</text>
</comment>
<dbReference type="InterPro" id="IPR025736">
    <property type="entry name" value="PucR_C-HTH_dom"/>
</dbReference>
<accession>A0ABS3S2M1</accession>
<evidence type="ECO:0000313" key="3">
    <source>
        <dbReference type="EMBL" id="MBO2463256.1"/>
    </source>
</evidence>
<organism evidence="3 4">
    <name type="scientific">Actinomadura violacea</name>
    <dbReference type="NCBI Taxonomy" id="2819934"/>
    <lineage>
        <taxon>Bacteria</taxon>
        <taxon>Bacillati</taxon>
        <taxon>Actinomycetota</taxon>
        <taxon>Actinomycetes</taxon>
        <taxon>Streptosporangiales</taxon>
        <taxon>Thermomonosporaceae</taxon>
        <taxon>Actinomadura</taxon>
    </lineage>
</organism>
<dbReference type="Pfam" id="PF13556">
    <property type="entry name" value="HTH_30"/>
    <property type="match status" value="1"/>
</dbReference>
<feature type="domain" description="PucR C-terminal helix-turn-helix" evidence="1">
    <location>
        <begin position="303"/>
        <end position="343"/>
    </location>
</feature>
<dbReference type="EMBL" id="JAGEPF010000026">
    <property type="protein sequence ID" value="MBO2463256.1"/>
    <property type="molecule type" value="Genomic_DNA"/>
</dbReference>
<protein>
    <submittedName>
        <fullName evidence="3">Helix-turn-helix domain-containing protein</fullName>
    </submittedName>
</protein>
<dbReference type="Gene3D" id="1.10.10.2840">
    <property type="entry name" value="PucR C-terminal helix-turn-helix domain"/>
    <property type="match status" value="1"/>
</dbReference>
<gene>
    <name evidence="3" type="ORF">J4709_37390</name>
</gene>
<dbReference type="RefSeq" id="WP_208248240.1">
    <property type="nucleotide sequence ID" value="NZ_JAGEPF010000026.1"/>
</dbReference>
<evidence type="ECO:0000259" key="1">
    <source>
        <dbReference type="Pfam" id="PF13556"/>
    </source>
</evidence>
<evidence type="ECO:0000259" key="2">
    <source>
        <dbReference type="Pfam" id="PF14361"/>
    </source>
</evidence>
<dbReference type="InterPro" id="IPR042070">
    <property type="entry name" value="PucR_C-HTH_sf"/>
</dbReference>
<proteinExistence type="predicted"/>
<dbReference type="Pfam" id="PF14361">
    <property type="entry name" value="RsbRD_N"/>
    <property type="match status" value="1"/>
</dbReference>
<keyword evidence="4" id="KW-1185">Reference proteome</keyword>
<dbReference type="InterPro" id="IPR025751">
    <property type="entry name" value="RsbRD_N_dom"/>
</dbReference>
<dbReference type="InterPro" id="IPR051448">
    <property type="entry name" value="CdaR-like_regulators"/>
</dbReference>
<name>A0ABS3S2M1_9ACTN</name>
<reference evidence="3 4" key="1">
    <citation type="submission" date="2021-03" db="EMBL/GenBank/DDBJ databases">
        <title>Actinomadura violae sp. nov., isolated from lichen in Thailand.</title>
        <authorList>
            <person name="Kanchanasin P."/>
            <person name="Saeng-In P."/>
            <person name="Phongsopitanun W."/>
            <person name="Yuki M."/>
            <person name="Kudo T."/>
            <person name="Ohkuma M."/>
            <person name="Tanasupawat S."/>
        </authorList>
    </citation>
    <scope>NUCLEOTIDE SEQUENCE [LARGE SCALE GENOMIC DNA]</scope>
    <source>
        <strain evidence="3 4">LCR2-06</strain>
    </source>
</reference>
<feature type="domain" description="RsbT co-antagonist protein RsbRD N-terminal" evidence="2">
    <location>
        <begin position="18"/>
        <end position="155"/>
    </location>
</feature>
<dbReference type="PANTHER" id="PTHR33744">
    <property type="entry name" value="CARBOHYDRATE DIACID REGULATOR"/>
    <property type="match status" value="1"/>
</dbReference>
<dbReference type="PANTHER" id="PTHR33744:SF17">
    <property type="entry name" value="CONSERVED PROTEIN"/>
    <property type="match status" value="1"/>
</dbReference>
<evidence type="ECO:0000313" key="4">
    <source>
        <dbReference type="Proteomes" id="UP000680206"/>
    </source>
</evidence>
<sequence>MSERTVLRRLMERMRADPGLLDAVVEAARAESPPIAALPVQEVRRHIAALLAVVSAAFIDTSGLSEEDTRAADRLATDRALQGVPLAALLDGFQGGRSYVLTRLMHEARAAGVSLDSMMGEIMELDRYANNLQNRLIHAYRESEVSLAQSAHATRVQALRDLLGGGPAGAADAGLSATRRYHCLVTDIGDPREARRTEACMALPDGVSGLVDGHWCAVTTRLPDRTGVLAVAGPPVRPRDLPAVYRLCRTALASARRRGLDGLCRLTDLAMPVALDAHPEFGAVLAREHLARLDPSDEFHRLLAETALTYLDHGEHPGRTADALHVHPNTVKHRLRKFGALTDFAAPPPPAQTLAHALTWRWALQTWLATAGSGRRPGGGAAGNRSKR</sequence>
<dbReference type="Proteomes" id="UP000680206">
    <property type="component" value="Unassembled WGS sequence"/>
</dbReference>